<dbReference type="EMBL" id="JAALLS010000011">
    <property type="protein sequence ID" value="NGP88630.1"/>
    <property type="molecule type" value="Genomic_DNA"/>
</dbReference>
<dbReference type="GO" id="GO:0006635">
    <property type="term" value="P:fatty acid beta-oxidation"/>
    <property type="evidence" value="ECO:0007669"/>
    <property type="project" value="TreeGrafter"/>
</dbReference>
<keyword evidence="2" id="KW-1185">Reference proteome</keyword>
<comment type="caution">
    <text evidence="1">The sequence shown here is derived from an EMBL/GenBank/DDBJ whole genome shotgun (WGS) entry which is preliminary data.</text>
</comment>
<dbReference type="InterPro" id="IPR029045">
    <property type="entry name" value="ClpP/crotonase-like_dom_sf"/>
</dbReference>
<protein>
    <submittedName>
        <fullName evidence="1">Enoyl-CoA hydratase/isomerase family protein</fullName>
    </submittedName>
</protein>
<dbReference type="SUPFAM" id="SSF52096">
    <property type="entry name" value="ClpP/crotonase"/>
    <property type="match status" value="1"/>
</dbReference>
<dbReference type="CDD" id="cd06558">
    <property type="entry name" value="crotonase-like"/>
    <property type="match status" value="1"/>
</dbReference>
<name>A0A6M1TJ41_9BACT</name>
<gene>
    <name evidence="1" type="ORF">G3569_09700</name>
</gene>
<reference evidence="1 2" key="1">
    <citation type="submission" date="2020-02" db="EMBL/GenBank/DDBJ databases">
        <title>Aliifodinibius halophilus 2W32, complete genome.</title>
        <authorList>
            <person name="Li Y."/>
            <person name="Wu S."/>
        </authorList>
    </citation>
    <scope>NUCLEOTIDE SEQUENCE [LARGE SCALE GENOMIC DNA]</scope>
    <source>
        <strain evidence="1 2">2W32</strain>
    </source>
</reference>
<dbReference type="Gene3D" id="3.90.226.10">
    <property type="entry name" value="2-enoyl-CoA Hydratase, Chain A, domain 1"/>
    <property type="match status" value="1"/>
</dbReference>
<accession>A0A6M1TJ41</accession>
<organism evidence="1 2">
    <name type="scientific">Fodinibius halophilus</name>
    <dbReference type="NCBI Taxonomy" id="1736908"/>
    <lineage>
        <taxon>Bacteria</taxon>
        <taxon>Pseudomonadati</taxon>
        <taxon>Balneolota</taxon>
        <taxon>Balneolia</taxon>
        <taxon>Balneolales</taxon>
        <taxon>Balneolaceae</taxon>
        <taxon>Fodinibius</taxon>
    </lineage>
</organism>
<proteinExistence type="predicted"/>
<sequence length="253" mass="28734">MSVLKVEQNRHICQVIINRPSSHNAINFAVMDALEELLDEMEANTDIRCLIFTGEGDDSFISGGDLKEFHTIKTAEEAKPMAKRMLTILKRIEQLPCWTIAAINAPAYGGGCEIMLAFDFRIASEEATFGFTQGKFYLPPGWGGLTRLVEKVGRSTALQWLAEAKIVDTESALRHKLIDRTAPPDKLQEQALSWAKKMSKNDRPFIKNLKEGAMRTTKARWEAIDAELDTFAEFWESDLHEQRVEKFLQRKDN</sequence>
<evidence type="ECO:0000313" key="2">
    <source>
        <dbReference type="Proteomes" id="UP000479132"/>
    </source>
</evidence>
<dbReference type="PANTHER" id="PTHR11941:SF54">
    <property type="entry name" value="ENOYL-COA HYDRATASE, MITOCHONDRIAL"/>
    <property type="match status" value="1"/>
</dbReference>
<dbReference type="RefSeq" id="WP_165268566.1">
    <property type="nucleotide sequence ID" value="NZ_JAALLS010000011.1"/>
</dbReference>
<dbReference type="AlphaFoldDB" id="A0A6M1TJ41"/>
<dbReference type="InterPro" id="IPR001753">
    <property type="entry name" value="Enoyl-CoA_hydra/iso"/>
</dbReference>
<dbReference type="GO" id="GO:0016853">
    <property type="term" value="F:isomerase activity"/>
    <property type="evidence" value="ECO:0007669"/>
    <property type="project" value="UniProtKB-KW"/>
</dbReference>
<evidence type="ECO:0000313" key="1">
    <source>
        <dbReference type="EMBL" id="NGP88630.1"/>
    </source>
</evidence>
<dbReference type="Pfam" id="PF00378">
    <property type="entry name" value="ECH_1"/>
    <property type="match status" value="1"/>
</dbReference>
<dbReference type="PANTHER" id="PTHR11941">
    <property type="entry name" value="ENOYL-COA HYDRATASE-RELATED"/>
    <property type="match status" value="1"/>
</dbReference>
<keyword evidence="1" id="KW-0413">Isomerase</keyword>
<dbReference type="Proteomes" id="UP000479132">
    <property type="component" value="Unassembled WGS sequence"/>
</dbReference>